<accession>A0A0E0GZT5</accession>
<dbReference type="Gramene" id="ONIVA04G08010.1">
    <property type="protein sequence ID" value="ONIVA04G08010.1"/>
    <property type="gene ID" value="ONIVA04G08010"/>
</dbReference>
<dbReference type="AlphaFoldDB" id="A0A0E0GZT5"/>
<dbReference type="EnsemblPlants" id="ONIVA04G08010.1">
    <property type="protein sequence ID" value="ONIVA04G08010.1"/>
    <property type="gene ID" value="ONIVA04G08010"/>
</dbReference>
<protein>
    <submittedName>
        <fullName evidence="2">Uncharacterized protein</fullName>
    </submittedName>
</protein>
<evidence type="ECO:0000313" key="3">
    <source>
        <dbReference type="Proteomes" id="UP000006591"/>
    </source>
</evidence>
<dbReference type="PANTHER" id="PTHR34998:SF9">
    <property type="entry name" value="OS04G0357400 PROTEIN"/>
    <property type="match status" value="1"/>
</dbReference>
<evidence type="ECO:0000313" key="2">
    <source>
        <dbReference type="EnsemblPlants" id="ONIVA04G08010.1"/>
    </source>
</evidence>
<reference evidence="2" key="1">
    <citation type="submission" date="2015-04" db="UniProtKB">
        <authorList>
            <consortium name="EnsemblPlants"/>
        </authorList>
    </citation>
    <scope>IDENTIFICATION</scope>
    <source>
        <strain evidence="2">SL10</strain>
    </source>
</reference>
<name>A0A0E0GZT5_ORYNI</name>
<dbReference type="HOGENOM" id="CLU_156172_0_0_1"/>
<evidence type="ECO:0000256" key="1">
    <source>
        <dbReference type="SAM" id="SignalP"/>
    </source>
</evidence>
<reference evidence="2" key="2">
    <citation type="submission" date="2018-04" db="EMBL/GenBank/DDBJ databases">
        <title>OnivRS2 (Oryza nivara Reference Sequence Version 2).</title>
        <authorList>
            <person name="Zhang J."/>
            <person name="Kudrna D."/>
            <person name="Lee S."/>
            <person name="Talag J."/>
            <person name="Rajasekar S."/>
            <person name="Welchert J."/>
            <person name="Hsing Y.-I."/>
            <person name="Wing R.A."/>
        </authorList>
    </citation>
    <scope>NUCLEOTIDE SEQUENCE [LARGE SCALE GENOMIC DNA]</scope>
    <source>
        <strain evidence="2">SL10</strain>
    </source>
</reference>
<proteinExistence type="predicted"/>
<organism evidence="2">
    <name type="scientific">Oryza nivara</name>
    <name type="common">Indian wild rice</name>
    <name type="synonym">Oryza sativa f. spontanea</name>
    <dbReference type="NCBI Taxonomy" id="4536"/>
    <lineage>
        <taxon>Eukaryota</taxon>
        <taxon>Viridiplantae</taxon>
        <taxon>Streptophyta</taxon>
        <taxon>Embryophyta</taxon>
        <taxon>Tracheophyta</taxon>
        <taxon>Spermatophyta</taxon>
        <taxon>Magnoliopsida</taxon>
        <taxon>Liliopsida</taxon>
        <taxon>Poales</taxon>
        <taxon>Poaceae</taxon>
        <taxon>BOP clade</taxon>
        <taxon>Oryzoideae</taxon>
        <taxon>Oryzeae</taxon>
        <taxon>Oryzinae</taxon>
        <taxon>Oryza</taxon>
    </lineage>
</organism>
<keyword evidence="3" id="KW-1185">Reference proteome</keyword>
<dbReference type="PANTHER" id="PTHR34998">
    <property type="entry name" value="OS04G0357400 PROTEIN-RELATED"/>
    <property type="match status" value="1"/>
</dbReference>
<keyword evidence="1" id="KW-0732">Signal</keyword>
<dbReference type="OMA" id="CIYQTIT"/>
<sequence length="134" mass="13309">MARNAATACSTLLLVIAAATTLLVPAASAAKLVAGKDAATATAAEAALGSTVAPWVEADAGGVVGGMMMVAAAAGSVEYGHGGVHHRRILQARGGGNVNPSLVADRQRCIGSCPARGGSYTGRGNQCFYHNRSC</sequence>
<feature type="chain" id="PRO_5002361045" evidence="1">
    <location>
        <begin position="30"/>
        <end position="134"/>
    </location>
</feature>
<dbReference type="Proteomes" id="UP000006591">
    <property type="component" value="Chromosome 4"/>
</dbReference>
<feature type="signal peptide" evidence="1">
    <location>
        <begin position="1"/>
        <end position="29"/>
    </location>
</feature>